<dbReference type="Pfam" id="PF00069">
    <property type="entry name" value="Pkinase"/>
    <property type="match status" value="1"/>
</dbReference>
<evidence type="ECO:0000256" key="3">
    <source>
        <dbReference type="ARBA" id="ARBA00022777"/>
    </source>
</evidence>
<feature type="region of interest" description="Disordered" evidence="5">
    <location>
        <begin position="1"/>
        <end position="43"/>
    </location>
</feature>
<dbReference type="InterPro" id="IPR011009">
    <property type="entry name" value="Kinase-like_dom_sf"/>
</dbReference>
<keyword evidence="1" id="KW-0808">Transferase</keyword>
<sequence>MDSRRRESAAGSSHGGSGDEPSPSPSPSTTCTVAPTLPEPPSVPDTIMWNDEMLHSDNLVEVIAIAGSGYVYRCAAGCVYKMVATPREFSMMQAAGDCSVRPLSRVMERIEGQTCSAGILVELATPFDFRAVAPCDRGAVKDEMVALVERLHDEYGLVHGDIKPDNFVRCRDGKLRLCDFAGARRIAGDGDERPWEFAGHTMRYMSPHCDILDTSPPTKDDDWYALAVSLWELYMGEDALKGITTHMAFEPNFLRPTIDWSAVADDDAREYIRRIIEHDSAQAAAQGKSARRAVRAGGRAREPEEATAAQQEEVKVVATPKYFLLGDEDGWFDGR</sequence>
<dbReference type="SMART" id="SM00220">
    <property type="entry name" value="S_TKc"/>
    <property type="match status" value="1"/>
</dbReference>
<keyword evidence="3 7" id="KW-0418">Kinase</keyword>
<keyword evidence="2" id="KW-0547">Nucleotide-binding</keyword>
<organism evidence="7 8">
    <name type="scientific">Lasiosphaeria hispida</name>
    <dbReference type="NCBI Taxonomy" id="260671"/>
    <lineage>
        <taxon>Eukaryota</taxon>
        <taxon>Fungi</taxon>
        <taxon>Dikarya</taxon>
        <taxon>Ascomycota</taxon>
        <taxon>Pezizomycotina</taxon>
        <taxon>Sordariomycetes</taxon>
        <taxon>Sordariomycetidae</taxon>
        <taxon>Sordariales</taxon>
        <taxon>Lasiosphaeriaceae</taxon>
        <taxon>Lasiosphaeria</taxon>
    </lineage>
</organism>
<feature type="domain" description="Protein kinase" evidence="6">
    <location>
        <begin position="1"/>
        <end position="295"/>
    </location>
</feature>
<evidence type="ECO:0000256" key="4">
    <source>
        <dbReference type="ARBA" id="ARBA00022840"/>
    </source>
</evidence>
<reference evidence="7" key="1">
    <citation type="journal article" date="2023" name="Mol. Phylogenet. Evol.">
        <title>Genome-scale phylogeny and comparative genomics of the fungal order Sordariales.</title>
        <authorList>
            <person name="Hensen N."/>
            <person name="Bonometti L."/>
            <person name="Westerberg I."/>
            <person name="Brannstrom I.O."/>
            <person name="Guillou S."/>
            <person name="Cros-Aarteil S."/>
            <person name="Calhoun S."/>
            <person name="Haridas S."/>
            <person name="Kuo A."/>
            <person name="Mondo S."/>
            <person name="Pangilinan J."/>
            <person name="Riley R."/>
            <person name="LaButti K."/>
            <person name="Andreopoulos B."/>
            <person name="Lipzen A."/>
            <person name="Chen C."/>
            <person name="Yan M."/>
            <person name="Daum C."/>
            <person name="Ng V."/>
            <person name="Clum A."/>
            <person name="Steindorff A."/>
            <person name="Ohm R.A."/>
            <person name="Martin F."/>
            <person name="Silar P."/>
            <person name="Natvig D.O."/>
            <person name="Lalanne C."/>
            <person name="Gautier V."/>
            <person name="Ament-Velasquez S.L."/>
            <person name="Kruys A."/>
            <person name="Hutchinson M.I."/>
            <person name="Powell A.J."/>
            <person name="Barry K."/>
            <person name="Miller A.N."/>
            <person name="Grigoriev I.V."/>
            <person name="Debuchy R."/>
            <person name="Gladieux P."/>
            <person name="Hiltunen Thoren M."/>
            <person name="Johannesson H."/>
        </authorList>
    </citation>
    <scope>NUCLEOTIDE SEQUENCE</scope>
    <source>
        <strain evidence="7">CBS 955.72</strain>
    </source>
</reference>
<evidence type="ECO:0000313" key="7">
    <source>
        <dbReference type="EMBL" id="KAK3348789.1"/>
    </source>
</evidence>
<dbReference type="EMBL" id="JAUIQD010000005">
    <property type="protein sequence ID" value="KAK3348789.1"/>
    <property type="molecule type" value="Genomic_DNA"/>
</dbReference>
<keyword evidence="8" id="KW-1185">Reference proteome</keyword>
<dbReference type="InterPro" id="IPR000719">
    <property type="entry name" value="Prot_kinase_dom"/>
</dbReference>
<dbReference type="SUPFAM" id="SSF56112">
    <property type="entry name" value="Protein kinase-like (PK-like)"/>
    <property type="match status" value="2"/>
</dbReference>
<reference evidence="7" key="2">
    <citation type="submission" date="2023-06" db="EMBL/GenBank/DDBJ databases">
        <authorList>
            <consortium name="Lawrence Berkeley National Laboratory"/>
            <person name="Haridas S."/>
            <person name="Hensen N."/>
            <person name="Bonometti L."/>
            <person name="Westerberg I."/>
            <person name="Brannstrom I.O."/>
            <person name="Guillou S."/>
            <person name="Cros-Aarteil S."/>
            <person name="Calhoun S."/>
            <person name="Kuo A."/>
            <person name="Mondo S."/>
            <person name="Pangilinan J."/>
            <person name="Riley R."/>
            <person name="Labutti K."/>
            <person name="Andreopoulos B."/>
            <person name="Lipzen A."/>
            <person name="Chen C."/>
            <person name="Yanf M."/>
            <person name="Daum C."/>
            <person name="Ng V."/>
            <person name="Clum A."/>
            <person name="Steindorff A."/>
            <person name="Ohm R."/>
            <person name="Martin F."/>
            <person name="Silar P."/>
            <person name="Natvig D."/>
            <person name="Lalanne C."/>
            <person name="Gautier V."/>
            <person name="Ament-Velasquez S.L."/>
            <person name="Kruys A."/>
            <person name="Hutchinson M.I."/>
            <person name="Powell A.J."/>
            <person name="Barry K."/>
            <person name="Miller A.N."/>
            <person name="Grigoriev I.V."/>
            <person name="Debuchy R."/>
            <person name="Gladieux P."/>
            <person name="Thoren M.H."/>
            <person name="Johannesson H."/>
        </authorList>
    </citation>
    <scope>NUCLEOTIDE SEQUENCE</scope>
    <source>
        <strain evidence="7">CBS 955.72</strain>
    </source>
</reference>
<evidence type="ECO:0000256" key="1">
    <source>
        <dbReference type="ARBA" id="ARBA00022679"/>
    </source>
</evidence>
<evidence type="ECO:0000256" key="5">
    <source>
        <dbReference type="SAM" id="MobiDB-lite"/>
    </source>
</evidence>
<comment type="caution">
    <text evidence="7">The sequence shown here is derived from an EMBL/GenBank/DDBJ whole genome shotgun (WGS) entry which is preliminary data.</text>
</comment>
<dbReference type="PROSITE" id="PS50011">
    <property type="entry name" value="PROTEIN_KINASE_DOM"/>
    <property type="match status" value="1"/>
</dbReference>
<evidence type="ECO:0000313" key="8">
    <source>
        <dbReference type="Proteomes" id="UP001275084"/>
    </source>
</evidence>
<dbReference type="GO" id="GO:0005524">
    <property type="term" value="F:ATP binding"/>
    <property type="evidence" value="ECO:0007669"/>
    <property type="project" value="UniProtKB-KW"/>
</dbReference>
<dbReference type="Gene3D" id="1.10.510.10">
    <property type="entry name" value="Transferase(Phosphotransferase) domain 1"/>
    <property type="match status" value="1"/>
</dbReference>
<dbReference type="PANTHER" id="PTHR43289">
    <property type="entry name" value="MITOGEN-ACTIVATED PROTEIN KINASE KINASE KINASE 20-RELATED"/>
    <property type="match status" value="1"/>
</dbReference>
<dbReference type="AlphaFoldDB" id="A0AAJ0MBQ7"/>
<evidence type="ECO:0000259" key="6">
    <source>
        <dbReference type="PROSITE" id="PS50011"/>
    </source>
</evidence>
<dbReference type="GO" id="GO:0004674">
    <property type="term" value="F:protein serine/threonine kinase activity"/>
    <property type="evidence" value="ECO:0007669"/>
    <property type="project" value="TreeGrafter"/>
</dbReference>
<keyword evidence="4" id="KW-0067">ATP-binding</keyword>
<dbReference type="PANTHER" id="PTHR43289:SF33">
    <property type="entry name" value="SERINE_THREONINE KINASE 31"/>
    <property type="match status" value="1"/>
</dbReference>
<accession>A0AAJ0MBQ7</accession>
<dbReference type="Proteomes" id="UP001275084">
    <property type="component" value="Unassembled WGS sequence"/>
</dbReference>
<protein>
    <submittedName>
        <fullName evidence="7">Kinase-like domain-containing protein</fullName>
    </submittedName>
</protein>
<gene>
    <name evidence="7" type="ORF">B0T25DRAFT_546518</name>
</gene>
<evidence type="ECO:0000256" key="2">
    <source>
        <dbReference type="ARBA" id="ARBA00022741"/>
    </source>
</evidence>
<feature type="region of interest" description="Disordered" evidence="5">
    <location>
        <begin position="286"/>
        <end position="311"/>
    </location>
</feature>
<name>A0AAJ0MBQ7_9PEZI</name>
<proteinExistence type="predicted"/>